<proteinExistence type="predicted"/>
<evidence type="ECO:0000259" key="1">
    <source>
        <dbReference type="Pfam" id="PF07734"/>
    </source>
</evidence>
<dbReference type="InterPro" id="IPR017451">
    <property type="entry name" value="F-box-assoc_interact_dom"/>
</dbReference>
<dbReference type="EMBL" id="DF973313">
    <property type="protein sequence ID" value="GAU25505.1"/>
    <property type="molecule type" value="Genomic_DNA"/>
</dbReference>
<dbReference type="NCBIfam" id="TIGR01640">
    <property type="entry name" value="F_box_assoc_1"/>
    <property type="match status" value="1"/>
</dbReference>
<feature type="domain" description="F-box associated beta-propeller type 1" evidence="1">
    <location>
        <begin position="38"/>
        <end position="209"/>
    </location>
</feature>
<dbReference type="AlphaFoldDB" id="A0A2Z6MPF3"/>
<dbReference type="OrthoDB" id="1421203at2759"/>
<name>A0A2Z6MPF3_TRISU</name>
<protein>
    <recommendedName>
        <fullName evidence="1">F-box associated beta-propeller type 1 domain-containing protein</fullName>
    </recommendedName>
</protein>
<accession>A0A2Z6MPF3</accession>
<reference evidence="3" key="1">
    <citation type="journal article" date="2017" name="Front. Plant Sci.">
        <title>Climate Clever Clovers: New Paradigm to Reduce the Environmental Footprint of Ruminants by Breeding Low Methanogenic Forages Utilizing Haplotype Variation.</title>
        <authorList>
            <person name="Kaur P."/>
            <person name="Appels R."/>
            <person name="Bayer P.E."/>
            <person name="Keeble-Gagnere G."/>
            <person name="Wang J."/>
            <person name="Hirakawa H."/>
            <person name="Shirasawa K."/>
            <person name="Vercoe P."/>
            <person name="Stefanova K."/>
            <person name="Durmic Z."/>
            <person name="Nichols P."/>
            <person name="Revell C."/>
            <person name="Isobe S.N."/>
            <person name="Edwards D."/>
            <person name="Erskine W."/>
        </authorList>
    </citation>
    <scope>NUCLEOTIDE SEQUENCE [LARGE SCALE GENOMIC DNA]</scope>
    <source>
        <strain evidence="3">cv. Daliak</strain>
    </source>
</reference>
<dbReference type="Pfam" id="PF07734">
    <property type="entry name" value="FBA_1"/>
    <property type="match status" value="1"/>
</dbReference>
<keyword evidence="3" id="KW-1185">Reference proteome</keyword>
<organism evidence="2 3">
    <name type="scientific">Trifolium subterraneum</name>
    <name type="common">Subterranean clover</name>
    <dbReference type="NCBI Taxonomy" id="3900"/>
    <lineage>
        <taxon>Eukaryota</taxon>
        <taxon>Viridiplantae</taxon>
        <taxon>Streptophyta</taxon>
        <taxon>Embryophyta</taxon>
        <taxon>Tracheophyta</taxon>
        <taxon>Spermatophyta</taxon>
        <taxon>Magnoliopsida</taxon>
        <taxon>eudicotyledons</taxon>
        <taxon>Gunneridae</taxon>
        <taxon>Pentapetalae</taxon>
        <taxon>rosids</taxon>
        <taxon>fabids</taxon>
        <taxon>Fabales</taxon>
        <taxon>Fabaceae</taxon>
        <taxon>Papilionoideae</taxon>
        <taxon>50 kb inversion clade</taxon>
        <taxon>NPAAA clade</taxon>
        <taxon>Hologalegina</taxon>
        <taxon>IRL clade</taxon>
        <taxon>Trifolieae</taxon>
        <taxon>Trifolium</taxon>
    </lineage>
</organism>
<dbReference type="InterPro" id="IPR050796">
    <property type="entry name" value="SCF_F-box_component"/>
</dbReference>
<sequence>MELETKNHMVMQYLPHELIIQILLRLPVKSLIRFKCVSFYIWNPSTGVHKQIPLSPNLDSDEEYFYGFGYDQSTDDYCIVLMSTDSNTSYLEFFSLRANTWKQIEGTHIHYLNPIEDDPKFGLFFNGATHWFAYCLDLQNDVILVLDLMERKLLDIHLPDEFDLQLDNCGLWVFQEFLSLWAKNYDNDTVEIWVMKEYKLHSSWTKTHVLPTGAIPTKNFSPLRSTKSGDIVGTDDHTGLVKYTDEGQLLGHQSYGNNPYGFQVAIFTESLLSLPGDNEQA</sequence>
<gene>
    <name evidence="2" type="ORF">TSUD_279890</name>
</gene>
<dbReference type="PANTHER" id="PTHR31672">
    <property type="entry name" value="BNACNNG10540D PROTEIN"/>
    <property type="match status" value="1"/>
</dbReference>
<dbReference type="PANTHER" id="PTHR31672:SF13">
    <property type="entry name" value="F-BOX PROTEIN CPR30-LIKE"/>
    <property type="match status" value="1"/>
</dbReference>
<dbReference type="Proteomes" id="UP000242715">
    <property type="component" value="Unassembled WGS sequence"/>
</dbReference>
<dbReference type="InterPro" id="IPR036047">
    <property type="entry name" value="F-box-like_dom_sf"/>
</dbReference>
<dbReference type="SUPFAM" id="SSF81383">
    <property type="entry name" value="F-box domain"/>
    <property type="match status" value="1"/>
</dbReference>
<dbReference type="InterPro" id="IPR006527">
    <property type="entry name" value="F-box-assoc_dom_typ1"/>
</dbReference>
<evidence type="ECO:0000313" key="3">
    <source>
        <dbReference type="Proteomes" id="UP000242715"/>
    </source>
</evidence>
<evidence type="ECO:0000313" key="2">
    <source>
        <dbReference type="EMBL" id="GAU25505.1"/>
    </source>
</evidence>